<protein>
    <submittedName>
        <fullName evidence="3">Uncharacterized protein</fullName>
    </submittedName>
</protein>
<keyword evidence="2" id="KW-0812">Transmembrane</keyword>
<feature type="transmembrane region" description="Helical" evidence="2">
    <location>
        <begin position="60"/>
        <end position="78"/>
    </location>
</feature>
<gene>
    <name evidence="3" type="ORF">KVA01_22810</name>
</gene>
<keyword evidence="2" id="KW-0472">Membrane</keyword>
<evidence type="ECO:0000256" key="2">
    <source>
        <dbReference type="SAM" id="Phobius"/>
    </source>
</evidence>
<dbReference type="EMBL" id="BJNW01000024">
    <property type="protein sequence ID" value="GED00127.1"/>
    <property type="molecule type" value="Genomic_DNA"/>
</dbReference>
<comment type="caution">
    <text evidence="3">The sequence shown here is derived from an EMBL/GenBank/DDBJ whole genome shotgun (WGS) entry which is preliminary data.</text>
</comment>
<feature type="region of interest" description="Disordered" evidence="1">
    <location>
        <begin position="1"/>
        <end position="51"/>
    </location>
</feature>
<evidence type="ECO:0000256" key="1">
    <source>
        <dbReference type="SAM" id="MobiDB-lite"/>
    </source>
</evidence>
<proteinExistence type="predicted"/>
<dbReference type="OrthoDB" id="4883594at2"/>
<dbReference type="AlphaFoldDB" id="A0A4Y4D679"/>
<organism evidence="3 4">
    <name type="scientific">Kocuria varians</name>
    <name type="common">Micrococcus varians</name>
    <dbReference type="NCBI Taxonomy" id="1272"/>
    <lineage>
        <taxon>Bacteria</taxon>
        <taxon>Bacillati</taxon>
        <taxon>Actinomycetota</taxon>
        <taxon>Actinomycetes</taxon>
        <taxon>Micrococcales</taxon>
        <taxon>Micrococcaceae</taxon>
        <taxon>Kocuria</taxon>
    </lineage>
</organism>
<evidence type="ECO:0000313" key="3">
    <source>
        <dbReference type="EMBL" id="GED00127.1"/>
    </source>
</evidence>
<keyword evidence="4" id="KW-1185">Reference proteome</keyword>
<evidence type="ECO:0000313" key="4">
    <source>
        <dbReference type="Proteomes" id="UP000315730"/>
    </source>
</evidence>
<feature type="compositionally biased region" description="Basic and acidic residues" evidence="1">
    <location>
        <begin position="40"/>
        <end position="51"/>
    </location>
</feature>
<accession>A0A4Y4D679</accession>
<keyword evidence="2" id="KW-1133">Transmembrane helix</keyword>
<reference evidence="3 4" key="1">
    <citation type="submission" date="2019-06" db="EMBL/GenBank/DDBJ databases">
        <title>Whole genome shotgun sequence of Kocuria varians NBRC 15358.</title>
        <authorList>
            <person name="Hosoyama A."/>
            <person name="Uohara A."/>
            <person name="Ohji S."/>
            <person name="Ichikawa N."/>
        </authorList>
    </citation>
    <scope>NUCLEOTIDE SEQUENCE [LARGE SCALE GENOMIC DNA]</scope>
    <source>
        <strain evidence="3 4">NBRC 15358</strain>
    </source>
</reference>
<dbReference type="Proteomes" id="UP000315730">
    <property type="component" value="Unassembled WGS sequence"/>
</dbReference>
<dbReference type="RefSeq" id="WP_068468160.1">
    <property type="nucleotide sequence ID" value="NZ_BJNW01000024.1"/>
</dbReference>
<sequence>MNKPSEPSPEDASRVPSQDAAPGPLSEDGRAPESDTGPGEGDRERRGVNPARMEVRVRRIALIGLILVPVVYFLVQSLR</sequence>
<name>A0A4Y4D679_KOCVA</name>